<keyword evidence="1" id="KW-0472">Membrane</keyword>
<sequence>MRAYAAFVKKEFLEMSRTYKLLIMGIIFGVLGLMNPLTAKFTPDLLAALMPAGMTIELGEPSVMNSWMQFFKNIPQMGLIVAAVLFGGILGNEISKGTLINLLTKGLSRNTVVLAKFTAWGIMWTCSYALSFIITLLYTNYYWEDSADSVLLAGAVSGVWIFGLLLIAAALLGGSLFASMYGSLLFMGGIVVIQFLLGIIPDLGRWMPTGLISNNMSLLEGNMGLAGFMRPLLTAVLLTALFLGLSCAVFRKKQL</sequence>
<dbReference type="EMBL" id="QGGY01000012">
    <property type="protein sequence ID" value="PWJ73496.1"/>
    <property type="molecule type" value="Genomic_DNA"/>
</dbReference>
<feature type="transmembrane region" description="Helical" evidence="1">
    <location>
        <begin position="21"/>
        <end position="39"/>
    </location>
</feature>
<feature type="transmembrane region" description="Helical" evidence="1">
    <location>
        <begin position="74"/>
        <end position="92"/>
    </location>
</feature>
<dbReference type="Proteomes" id="UP000245412">
    <property type="component" value="Unassembled WGS sequence"/>
</dbReference>
<dbReference type="AlphaFoldDB" id="A0AB73T0K1"/>
<gene>
    <name evidence="2" type="ORF">C7383_11271</name>
</gene>
<keyword evidence="1" id="KW-1133">Transmembrane helix</keyword>
<keyword evidence="1" id="KW-0812">Transmembrane</keyword>
<feature type="transmembrane region" description="Helical" evidence="1">
    <location>
        <begin position="184"/>
        <end position="208"/>
    </location>
</feature>
<dbReference type="PANTHER" id="PTHR37305">
    <property type="entry name" value="INTEGRAL MEMBRANE PROTEIN-RELATED"/>
    <property type="match status" value="1"/>
</dbReference>
<feature type="transmembrane region" description="Helical" evidence="1">
    <location>
        <begin position="228"/>
        <end position="250"/>
    </location>
</feature>
<evidence type="ECO:0000313" key="2">
    <source>
        <dbReference type="EMBL" id="PWJ73496.1"/>
    </source>
</evidence>
<name>A0AB73T0K1_9FIRM</name>
<evidence type="ECO:0000256" key="1">
    <source>
        <dbReference type="SAM" id="Phobius"/>
    </source>
</evidence>
<dbReference type="RefSeq" id="WP_109747679.1">
    <property type="nucleotide sequence ID" value="NZ_JANKBI010000013.1"/>
</dbReference>
<accession>A0AB73T0K1</accession>
<feature type="transmembrane region" description="Helical" evidence="1">
    <location>
        <begin position="113"/>
        <end position="138"/>
    </location>
</feature>
<dbReference type="GO" id="GO:0140359">
    <property type="term" value="F:ABC-type transporter activity"/>
    <property type="evidence" value="ECO:0007669"/>
    <property type="project" value="InterPro"/>
</dbReference>
<evidence type="ECO:0000313" key="3">
    <source>
        <dbReference type="Proteomes" id="UP000245412"/>
    </source>
</evidence>
<keyword evidence="3" id="KW-1185">Reference proteome</keyword>
<feature type="transmembrane region" description="Helical" evidence="1">
    <location>
        <begin position="150"/>
        <end position="172"/>
    </location>
</feature>
<comment type="caution">
    <text evidence="2">The sequence shown here is derived from an EMBL/GenBank/DDBJ whole genome shotgun (WGS) entry which is preliminary data.</text>
</comment>
<protein>
    <submittedName>
        <fullName evidence="2">ABC-2 type transport system permease protein</fullName>
    </submittedName>
</protein>
<proteinExistence type="predicted"/>
<dbReference type="GO" id="GO:0005886">
    <property type="term" value="C:plasma membrane"/>
    <property type="evidence" value="ECO:0007669"/>
    <property type="project" value="UniProtKB-SubCell"/>
</dbReference>
<organism evidence="2 3">
    <name type="scientific">Murimonas intestini</name>
    <dbReference type="NCBI Taxonomy" id="1337051"/>
    <lineage>
        <taxon>Bacteria</taxon>
        <taxon>Bacillati</taxon>
        <taxon>Bacillota</taxon>
        <taxon>Clostridia</taxon>
        <taxon>Lachnospirales</taxon>
        <taxon>Lachnospiraceae</taxon>
        <taxon>Murimonas</taxon>
    </lineage>
</organism>
<dbReference type="PANTHER" id="PTHR37305:SF1">
    <property type="entry name" value="MEMBRANE PROTEIN"/>
    <property type="match status" value="1"/>
</dbReference>
<reference evidence="2 3" key="1">
    <citation type="submission" date="2018-05" db="EMBL/GenBank/DDBJ databases">
        <authorList>
            <person name="Goeker M."/>
            <person name="Huntemann M."/>
            <person name="Clum A."/>
            <person name="Pillay M."/>
            <person name="Palaniappan K."/>
            <person name="Varghese N."/>
            <person name="Mikhailova N."/>
            <person name="Stamatis D."/>
            <person name="Reddy T."/>
            <person name="Daum C."/>
            <person name="Shapiro N."/>
            <person name="Ivanova N."/>
            <person name="Kyrpides N."/>
            <person name="Woyke T."/>
        </authorList>
    </citation>
    <scope>NUCLEOTIDE SEQUENCE [LARGE SCALE GENOMIC DNA]</scope>
    <source>
        <strain evidence="2 3">DSM 26524</strain>
    </source>
</reference>